<evidence type="ECO:0000256" key="6">
    <source>
        <dbReference type="ARBA" id="ARBA00034754"/>
    </source>
</evidence>
<evidence type="ECO:0000256" key="5">
    <source>
        <dbReference type="ARBA" id="ARBA00022932"/>
    </source>
</evidence>
<protein>
    <recommendedName>
        <fullName evidence="1">DNA-directed DNA polymerase</fullName>
        <ecNumber evidence="1">2.7.7.7</ecNumber>
    </recommendedName>
</protein>
<evidence type="ECO:0000313" key="9">
    <source>
        <dbReference type="Proteomes" id="UP000578569"/>
    </source>
</evidence>
<dbReference type="Gene3D" id="3.40.50.300">
    <property type="entry name" value="P-loop containing nucleotide triphosphate hydrolases"/>
    <property type="match status" value="1"/>
</dbReference>
<organism evidence="8 9">
    <name type="scientific">Sphingomicrobium lutaoense</name>
    <dbReference type="NCBI Taxonomy" id="515949"/>
    <lineage>
        <taxon>Bacteria</taxon>
        <taxon>Pseudomonadati</taxon>
        <taxon>Pseudomonadota</taxon>
        <taxon>Alphaproteobacteria</taxon>
        <taxon>Sphingomonadales</taxon>
        <taxon>Sphingomonadaceae</taxon>
        <taxon>Sphingomicrobium</taxon>
    </lineage>
</organism>
<dbReference type="Proteomes" id="UP000578569">
    <property type="component" value="Unassembled WGS sequence"/>
</dbReference>
<dbReference type="Gene3D" id="1.20.272.10">
    <property type="match status" value="1"/>
</dbReference>
<keyword evidence="9" id="KW-1185">Reference proteome</keyword>
<dbReference type="AlphaFoldDB" id="A0A839Z3X2"/>
<evidence type="ECO:0000256" key="7">
    <source>
        <dbReference type="ARBA" id="ARBA00049244"/>
    </source>
</evidence>
<dbReference type="EC" id="2.7.7.7" evidence="1"/>
<gene>
    <name evidence="8" type="ORF">FHS50_001849</name>
</gene>
<sequence>MRANKNRPEPQFDRPDPAIRFYCLYGPDEAGSRALAARLLKGLDAEKAPLDSAALKGDPALLADEAGAISMFGGRKLLWIEPAGDEIADAVAALLESPPGEHVAVAIAANLRKNGKLLKLVETHPEALVHASYALEGRNLDQVIAAIAGDKGLRPEPGVVERLAAASGGNRAIAEQECEKYAIFLEASPDEPQPLSHDVIDRLGAAWSEDRFFAIGDAALAGEVDELRLLLRQVSPGGSEAISVIRALQRRILQLLPMQARIASGDTLSAVMASQGKALFWKDKPLIQRCLARWPAPLLDRLAQRIATLEQQLIFSKAPAKALLGEEMLAIARAGRSR</sequence>
<keyword evidence="4" id="KW-0235">DNA replication</keyword>
<comment type="caution">
    <text evidence="8">The sequence shown here is derived from an EMBL/GenBank/DDBJ whole genome shotgun (WGS) entry which is preliminary data.</text>
</comment>
<reference evidence="8 9" key="1">
    <citation type="submission" date="2020-08" db="EMBL/GenBank/DDBJ databases">
        <title>Genomic Encyclopedia of Type Strains, Phase IV (KMG-IV): sequencing the most valuable type-strain genomes for metagenomic binning, comparative biology and taxonomic classification.</title>
        <authorList>
            <person name="Goeker M."/>
        </authorList>
    </citation>
    <scope>NUCLEOTIDE SEQUENCE [LARGE SCALE GENOMIC DNA]</scope>
    <source>
        <strain evidence="8 9">DSM 24194</strain>
    </source>
</reference>
<dbReference type="EMBL" id="JACICF010000002">
    <property type="protein sequence ID" value="MBB3764787.1"/>
    <property type="molecule type" value="Genomic_DNA"/>
</dbReference>
<proteinExistence type="inferred from homology"/>
<accession>A0A839Z3X2</accession>
<dbReference type="Gene3D" id="1.10.8.60">
    <property type="match status" value="1"/>
</dbReference>
<dbReference type="GO" id="GO:0003887">
    <property type="term" value="F:DNA-directed DNA polymerase activity"/>
    <property type="evidence" value="ECO:0007669"/>
    <property type="project" value="UniProtKB-KW"/>
</dbReference>
<dbReference type="InterPro" id="IPR005790">
    <property type="entry name" value="DNA_polIII_delta"/>
</dbReference>
<dbReference type="PANTHER" id="PTHR34388:SF1">
    <property type="entry name" value="DNA POLYMERASE III SUBUNIT DELTA"/>
    <property type="match status" value="1"/>
</dbReference>
<keyword evidence="5" id="KW-0239">DNA-directed DNA polymerase</keyword>
<evidence type="ECO:0000256" key="3">
    <source>
        <dbReference type="ARBA" id="ARBA00022695"/>
    </source>
</evidence>
<name>A0A839Z3X2_9SPHN</name>
<comment type="similarity">
    <text evidence="6">Belongs to the DNA polymerase HolA subunit family.</text>
</comment>
<dbReference type="GO" id="GO:0009360">
    <property type="term" value="C:DNA polymerase III complex"/>
    <property type="evidence" value="ECO:0007669"/>
    <property type="project" value="TreeGrafter"/>
</dbReference>
<dbReference type="InterPro" id="IPR027417">
    <property type="entry name" value="P-loop_NTPase"/>
</dbReference>
<evidence type="ECO:0000313" key="8">
    <source>
        <dbReference type="EMBL" id="MBB3764787.1"/>
    </source>
</evidence>
<evidence type="ECO:0000256" key="2">
    <source>
        <dbReference type="ARBA" id="ARBA00022679"/>
    </source>
</evidence>
<evidence type="ECO:0000256" key="4">
    <source>
        <dbReference type="ARBA" id="ARBA00022705"/>
    </source>
</evidence>
<keyword evidence="3 8" id="KW-0548">Nucleotidyltransferase</keyword>
<dbReference type="SUPFAM" id="SSF48019">
    <property type="entry name" value="post-AAA+ oligomerization domain-like"/>
    <property type="match status" value="1"/>
</dbReference>
<dbReference type="SUPFAM" id="SSF52540">
    <property type="entry name" value="P-loop containing nucleoside triphosphate hydrolases"/>
    <property type="match status" value="1"/>
</dbReference>
<keyword evidence="2 8" id="KW-0808">Transferase</keyword>
<dbReference type="InterPro" id="IPR008921">
    <property type="entry name" value="DNA_pol3_clamp-load_cplx_C"/>
</dbReference>
<evidence type="ECO:0000256" key="1">
    <source>
        <dbReference type="ARBA" id="ARBA00012417"/>
    </source>
</evidence>
<dbReference type="RefSeq" id="WP_183934155.1">
    <property type="nucleotide sequence ID" value="NZ_JACICF010000002.1"/>
</dbReference>
<comment type="catalytic activity">
    <reaction evidence="7">
        <text>DNA(n) + a 2'-deoxyribonucleoside 5'-triphosphate = DNA(n+1) + diphosphate</text>
        <dbReference type="Rhea" id="RHEA:22508"/>
        <dbReference type="Rhea" id="RHEA-COMP:17339"/>
        <dbReference type="Rhea" id="RHEA-COMP:17340"/>
        <dbReference type="ChEBI" id="CHEBI:33019"/>
        <dbReference type="ChEBI" id="CHEBI:61560"/>
        <dbReference type="ChEBI" id="CHEBI:173112"/>
        <dbReference type="EC" id="2.7.7.7"/>
    </reaction>
</comment>
<dbReference type="GO" id="GO:0003677">
    <property type="term" value="F:DNA binding"/>
    <property type="evidence" value="ECO:0007669"/>
    <property type="project" value="InterPro"/>
</dbReference>
<dbReference type="GO" id="GO:0006261">
    <property type="term" value="P:DNA-templated DNA replication"/>
    <property type="evidence" value="ECO:0007669"/>
    <property type="project" value="TreeGrafter"/>
</dbReference>
<dbReference type="PANTHER" id="PTHR34388">
    <property type="entry name" value="DNA POLYMERASE III SUBUNIT DELTA"/>
    <property type="match status" value="1"/>
</dbReference>
<dbReference type="NCBIfam" id="TIGR01128">
    <property type="entry name" value="holA"/>
    <property type="match status" value="1"/>
</dbReference>